<dbReference type="GO" id="GO:0016020">
    <property type="term" value="C:membrane"/>
    <property type="evidence" value="ECO:0007669"/>
    <property type="project" value="UniProtKB-SubCell"/>
</dbReference>
<proteinExistence type="inferred from homology"/>
<keyword evidence="10" id="KW-1185">Reference proteome</keyword>
<dbReference type="AlphaFoldDB" id="A0A7Z2VLH2"/>
<reference evidence="9 10" key="1">
    <citation type="submission" date="2020-04" db="EMBL/GenBank/DDBJ databases">
        <title>Genome sequencing of novel species.</title>
        <authorList>
            <person name="Heo J."/>
            <person name="Kim S.-J."/>
            <person name="Kim J.-S."/>
            <person name="Hong S.-B."/>
            <person name="Kwon S.-W."/>
        </authorList>
    </citation>
    <scope>NUCLEOTIDE SEQUENCE [LARGE SCALE GENOMIC DNA]</scope>
    <source>
        <strain evidence="9 10">MFER-1</strain>
    </source>
</reference>
<keyword evidence="3" id="KW-0813">Transport</keyword>
<keyword evidence="4" id="KW-0309">Germination</keyword>
<feature type="transmembrane region" description="Helical" evidence="8">
    <location>
        <begin position="41"/>
        <end position="62"/>
    </location>
</feature>
<gene>
    <name evidence="9" type="ORF">HH215_21180</name>
</gene>
<dbReference type="Gene3D" id="1.20.1740.10">
    <property type="entry name" value="Amino acid/polyamine transporter I"/>
    <property type="match status" value="1"/>
</dbReference>
<dbReference type="KEGG" id="cheb:HH215_21180"/>
<evidence type="ECO:0000313" key="9">
    <source>
        <dbReference type="EMBL" id="QJD85443.1"/>
    </source>
</evidence>
<dbReference type="Proteomes" id="UP000502248">
    <property type="component" value="Chromosome"/>
</dbReference>
<accession>A0A7Z2VLH2</accession>
<comment type="similarity">
    <text evidence="2">Belongs to the amino acid-polyamine-organocation (APC) superfamily. Spore germination protein (SGP) (TC 2.A.3.9) family.</text>
</comment>
<keyword evidence="6 8" id="KW-1133">Transmembrane helix</keyword>
<feature type="transmembrane region" description="Helical" evidence="8">
    <location>
        <begin position="142"/>
        <end position="164"/>
    </location>
</feature>
<name>A0A7Z2VLH2_9BACL</name>
<evidence type="ECO:0000256" key="4">
    <source>
        <dbReference type="ARBA" id="ARBA00022544"/>
    </source>
</evidence>
<dbReference type="InterPro" id="IPR004761">
    <property type="entry name" value="Spore_GerAB"/>
</dbReference>
<feature type="transmembrane region" description="Helical" evidence="8">
    <location>
        <begin position="118"/>
        <end position="135"/>
    </location>
</feature>
<evidence type="ECO:0000313" key="10">
    <source>
        <dbReference type="Proteomes" id="UP000502248"/>
    </source>
</evidence>
<evidence type="ECO:0000256" key="3">
    <source>
        <dbReference type="ARBA" id="ARBA00022448"/>
    </source>
</evidence>
<dbReference type="NCBIfam" id="TIGR00912">
    <property type="entry name" value="2A0309"/>
    <property type="match status" value="1"/>
</dbReference>
<comment type="subcellular location">
    <subcellularLocation>
        <location evidence="1">Membrane</location>
        <topology evidence="1">Multi-pass membrane protein</topology>
    </subcellularLocation>
</comment>
<dbReference type="RefSeq" id="WP_169281705.1">
    <property type="nucleotide sequence ID" value="NZ_CP051680.1"/>
</dbReference>
<feature type="transmembrane region" description="Helical" evidence="8">
    <location>
        <begin position="219"/>
        <end position="240"/>
    </location>
</feature>
<dbReference type="PANTHER" id="PTHR34975:SF2">
    <property type="entry name" value="SPORE GERMINATION PROTEIN A2"/>
    <property type="match status" value="1"/>
</dbReference>
<protein>
    <submittedName>
        <fullName evidence="9">GerAB/ArcD/ProY family transporter</fullName>
    </submittedName>
</protein>
<dbReference type="GO" id="GO:0009847">
    <property type="term" value="P:spore germination"/>
    <property type="evidence" value="ECO:0007669"/>
    <property type="project" value="InterPro"/>
</dbReference>
<keyword evidence="5 8" id="KW-0812">Transmembrane</keyword>
<dbReference type="Pfam" id="PF03845">
    <property type="entry name" value="Spore_permease"/>
    <property type="match status" value="1"/>
</dbReference>
<feature type="transmembrane region" description="Helical" evidence="8">
    <location>
        <begin position="12"/>
        <end position="29"/>
    </location>
</feature>
<feature type="transmembrane region" description="Helical" evidence="8">
    <location>
        <begin position="301"/>
        <end position="320"/>
    </location>
</feature>
<keyword evidence="7 8" id="KW-0472">Membrane</keyword>
<evidence type="ECO:0000256" key="8">
    <source>
        <dbReference type="SAM" id="Phobius"/>
    </source>
</evidence>
<dbReference type="EMBL" id="CP051680">
    <property type="protein sequence ID" value="QJD85443.1"/>
    <property type="molecule type" value="Genomic_DNA"/>
</dbReference>
<feature type="transmembrane region" description="Helical" evidence="8">
    <location>
        <begin position="332"/>
        <end position="356"/>
    </location>
</feature>
<evidence type="ECO:0000256" key="7">
    <source>
        <dbReference type="ARBA" id="ARBA00023136"/>
    </source>
</evidence>
<organism evidence="9 10">
    <name type="scientific">Cohnella herbarum</name>
    <dbReference type="NCBI Taxonomy" id="2728023"/>
    <lineage>
        <taxon>Bacteria</taxon>
        <taxon>Bacillati</taxon>
        <taxon>Bacillota</taxon>
        <taxon>Bacilli</taxon>
        <taxon>Bacillales</taxon>
        <taxon>Paenibacillaceae</taxon>
        <taxon>Cohnella</taxon>
    </lineage>
</organism>
<feature type="transmembrane region" description="Helical" evidence="8">
    <location>
        <begin position="82"/>
        <end position="106"/>
    </location>
</feature>
<dbReference type="PANTHER" id="PTHR34975">
    <property type="entry name" value="SPORE GERMINATION PROTEIN A2"/>
    <property type="match status" value="1"/>
</dbReference>
<feature type="transmembrane region" description="Helical" evidence="8">
    <location>
        <begin position="269"/>
        <end position="289"/>
    </location>
</feature>
<sequence length="366" mass="40637">MVAAKDQITQGQFMVLVIQSQIGVSILFLPSIVESIAGNDAWISVLTAGIGAFGLITIMWGLSRRFPTMNVFEFLPLLLGKVAGKIVHLVYLSMFIAECSLILVLFADVIRDWVFSNTPSWVVLVLMLGTSLYMVQENLRAIARFFVLTFGLIFILILISTYAYQDADLMYILPINNAGIPNIARGTAESMNSFYGFEIILLCYPFVQGGSKGILKASLYANVFSTIVYGFMVFTCLIVFSPEELRIIPQPVLYMVKSLTFTVIERADLYFLTIWTIVVISTVMAYLYMSAKAISSLFGKTRHAGTVPFAALLILIIALIPHDQAMINKMRLIVNILTTATLVVLPIVLLCISYLFKIKGKEKARG</sequence>
<evidence type="ECO:0000256" key="6">
    <source>
        <dbReference type="ARBA" id="ARBA00022989"/>
    </source>
</evidence>
<evidence type="ECO:0000256" key="2">
    <source>
        <dbReference type="ARBA" id="ARBA00007998"/>
    </source>
</evidence>
<evidence type="ECO:0000256" key="1">
    <source>
        <dbReference type="ARBA" id="ARBA00004141"/>
    </source>
</evidence>
<evidence type="ECO:0000256" key="5">
    <source>
        <dbReference type="ARBA" id="ARBA00022692"/>
    </source>
</evidence>